<reference evidence="4" key="2">
    <citation type="journal article" date="2021" name="PeerJ">
        <title>Extensive microbial diversity within the chicken gut microbiome revealed by metagenomics and culture.</title>
        <authorList>
            <person name="Gilroy R."/>
            <person name="Ravi A."/>
            <person name="Getino M."/>
            <person name="Pursley I."/>
            <person name="Horton D.L."/>
            <person name="Alikhan N.F."/>
            <person name="Baker D."/>
            <person name="Gharbi K."/>
            <person name="Hall N."/>
            <person name="Watson M."/>
            <person name="Adriaenssens E.M."/>
            <person name="Foster-Nyarko E."/>
            <person name="Jarju S."/>
            <person name="Secka A."/>
            <person name="Antonio M."/>
            <person name="Oren A."/>
            <person name="Chaudhuri R.R."/>
            <person name="La Ragione R."/>
            <person name="Hildebrand F."/>
            <person name="Pallen M.J."/>
        </authorList>
    </citation>
    <scope>NUCLEOTIDE SEQUENCE</scope>
    <source>
        <strain evidence="4">B3-4054</strain>
    </source>
</reference>
<name>A0A9D9EMA2_9SPIR</name>
<proteinExistence type="predicted"/>
<organism evidence="4 5">
    <name type="scientific">Candidatus Avitreponema avistercoris</name>
    <dbReference type="NCBI Taxonomy" id="2840705"/>
    <lineage>
        <taxon>Bacteria</taxon>
        <taxon>Pseudomonadati</taxon>
        <taxon>Spirochaetota</taxon>
        <taxon>Spirochaetia</taxon>
        <taxon>Spirochaetales</taxon>
        <taxon>Candidatus Avitreponema</taxon>
    </lineage>
</organism>
<evidence type="ECO:0000256" key="2">
    <source>
        <dbReference type="ARBA" id="ARBA00022801"/>
    </source>
</evidence>
<dbReference type="Pfam" id="PF01546">
    <property type="entry name" value="Peptidase_M20"/>
    <property type="match status" value="1"/>
</dbReference>
<feature type="domain" description="Peptidase M20 dimerisation" evidence="3">
    <location>
        <begin position="207"/>
        <end position="315"/>
    </location>
</feature>
<dbReference type="SUPFAM" id="SSF53187">
    <property type="entry name" value="Zn-dependent exopeptidases"/>
    <property type="match status" value="1"/>
</dbReference>
<dbReference type="NCBIfam" id="NF010589">
    <property type="entry name" value="PRK13983.1"/>
    <property type="match status" value="1"/>
</dbReference>
<dbReference type="GO" id="GO:0016787">
    <property type="term" value="F:hydrolase activity"/>
    <property type="evidence" value="ECO:0007669"/>
    <property type="project" value="UniProtKB-KW"/>
</dbReference>
<dbReference type="SUPFAM" id="SSF55031">
    <property type="entry name" value="Bacterial exopeptidase dimerisation domain"/>
    <property type="match status" value="1"/>
</dbReference>
<keyword evidence="1" id="KW-0479">Metal-binding</keyword>
<dbReference type="EMBL" id="JADIMS010000027">
    <property type="protein sequence ID" value="MBO8449767.1"/>
    <property type="molecule type" value="Genomic_DNA"/>
</dbReference>
<keyword evidence="2" id="KW-0378">Hydrolase</keyword>
<reference evidence="4" key="1">
    <citation type="submission" date="2020-10" db="EMBL/GenBank/DDBJ databases">
        <authorList>
            <person name="Gilroy R."/>
        </authorList>
    </citation>
    <scope>NUCLEOTIDE SEQUENCE</scope>
    <source>
        <strain evidence="4">B3-4054</strain>
    </source>
</reference>
<gene>
    <name evidence="4" type="ORF">IAA96_01525</name>
</gene>
<dbReference type="GO" id="GO:0046872">
    <property type="term" value="F:metal ion binding"/>
    <property type="evidence" value="ECO:0007669"/>
    <property type="project" value="UniProtKB-KW"/>
</dbReference>
<dbReference type="InterPro" id="IPR050072">
    <property type="entry name" value="Peptidase_M20A"/>
</dbReference>
<dbReference type="Gene3D" id="3.40.630.10">
    <property type="entry name" value="Zn peptidases"/>
    <property type="match status" value="1"/>
</dbReference>
<dbReference type="Gene3D" id="3.30.70.360">
    <property type="match status" value="1"/>
</dbReference>
<evidence type="ECO:0000313" key="4">
    <source>
        <dbReference type="EMBL" id="MBO8449767.1"/>
    </source>
</evidence>
<evidence type="ECO:0000259" key="3">
    <source>
        <dbReference type="Pfam" id="PF07687"/>
    </source>
</evidence>
<dbReference type="AlphaFoldDB" id="A0A9D9EMA2"/>
<protein>
    <submittedName>
        <fullName evidence="4">M20 family metallo-hydrolase</fullName>
    </submittedName>
</protein>
<evidence type="ECO:0000256" key="1">
    <source>
        <dbReference type="ARBA" id="ARBA00022723"/>
    </source>
</evidence>
<evidence type="ECO:0000313" key="5">
    <source>
        <dbReference type="Proteomes" id="UP000823616"/>
    </source>
</evidence>
<dbReference type="PANTHER" id="PTHR43808:SF32">
    <property type="entry name" value="ARGE_DAPE-RELATED DEACYLASE"/>
    <property type="match status" value="1"/>
</dbReference>
<sequence>MPERNFTPEEISAWIEKNRPLAVDLQKLLTSCPALAPESGGAGELARCQVLEEKLRILGFSHFMRLDAPDSRVPSGIRPNLVVTVPGVSADALWIMSHLDVVPPGDLSLWPSDPWTAVERDGKVFGRGTEDNQQGIVSSVLAALFFVKNGIQPARTLKLLFMADEENGSVFGIRHLLELNRQKALFSPSDFFIIPDSGDPQGETVEIAEKNVLWLDVLVRGKQAHGSRPDLGVNAHHAGCDLALRLHALERSFPARDPLFTPDSSTFQATRKTGNGASINIIPGEDAFSMDCRILPCYRLDDVRTEIRRVVAEIEKLYSVSVSITEQQAEESGAVSPDAPVVRALFSAVRRVLGRECRTVGIGGGTVAAYLRNEGYDAVVWGILEETAHQPGEYSVIANLMQESCVLAVLAADCSGA</sequence>
<dbReference type="InterPro" id="IPR036264">
    <property type="entry name" value="Bact_exopeptidase_dim_dom"/>
</dbReference>
<comment type="caution">
    <text evidence="4">The sequence shown here is derived from an EMBL/GenBank/DDBJ whole genome shotgun (WGS) entry which is preliminary data.</text>
</comment>
<dbReference type="Proteomes" id="UP000823616">
    <property type="component" value="Unassembled WGS sequence"/>
</dbReference>
<dbReference type="Pfam" id="PF07687">
    <property type="entry name" value="M20_dimer"/>
    <property type="match status" value="1"/>
</dbReference>
<dbReference type="InterPro" id="IPR011650">
    <property type="entry name" value="Peptidase_M20_dimer"/>
</dbReference>
<accession>A0A9D9EMA2</accession>
<dbReference type="InterPro" id="IPR002933">
    <property type="entry name" value="Peptidase_M20"/>
</dbReference>
<dbReference type="PANTHER" id="PTHR43808">
    <property type="entry name" value="ACETYLORNITHINE DEACETYLASE"/>
    <property type="match status" value="1"/>
</dbReference>